<comment type="caution">
    <text evidence="3">The sequence shown here is derived from an EMBL/GenBank/DDBJ whole genome shotgun (WGS) entry which is preliminary data.</text>
</comment>
<protein>
    <recommendedName>
        <fullName evidence="5">Transmembrane protein</fullName>
    </recommendedName>
</protein>
<keyword evidence="2" id="KW-1133">Transmembrane helix</keyword>
<evidence type="ECO:0008006" key="5">
    <source>
        <dbReference type="Google" id="ProtNLM"/>
    </source>
</evidence>
<reference evidence="3 4" key="1">
    <citation type="journal article" date="2020" name="Mol. Biol. Evol.">
        <title>Distinct Expression and Methylation Patterns for Genes with Different Fates following a Single Whole-Genome Duplication in Flowering Plants.</title>
        <authorList>
            <person name="Shi T."/>
            <person name="Rahmani R.S."/>
            <person name="Gugger P.F."/>
            <person name="Wang M."/>
            <person name="Li H."/>
            <person name="Zhang Y."/>
            <person name="Li Z."/>
            <person name="Wang Q."/>
            <person name="Van de Peer Y."/>
            <person name="Marchal K."/>
            <person name="Chen J."/>
        </authorList>
    </citation>
    <scope>NUCLEOTIDE SEQUENCE [LARGE SCALE GENOMIC DNA]</scope>
    <source>
        <tissue evidence="3">Leaf</tissue>
    </source>
</reference>
<feature type="region of interest" description="Disordered" evidence="1">
    <location>
        <begin position="74"/>
        <end position="93"/>
    </location>
</feature>
<evidence type="ECO:0000313" key="3">
    <source>
        <dbReference type="EMBL" id="DAD41888.1"/>
    </source>
</evidence>
<evidence type="ECO:0000313" key="4">
    <source>
        <dbReference type="Proteomes" id="UP000607653"/>
    </source>
</evidence>
<proteinExistence type="predicted"/>
<feature type="transmembrane region" description="Helical" evidence="2">
    <location>
        <begin position="6"/>
        <end position="29"/>
    </location>
</feature>
<name>A0A822ZJH8_NELNU</name>
<keyword evidence="4" id="KW-1185">Reference proteome</keyword>
<sequence>MEMGSNIAFSYVVVLAIASVSLCMMLWLATTPLKSARVNPDAQMWKWDLHYSRPELSMEGEEMGLVKTTYHGEETAAEEPAFEKSLESRSDGSAMELDVDLPEMIMDSDQEPHATPIEEKCTTAVLNQSMSRSH</sequence>
<keyword evidence="2" id="KW-0472">Membrane</keyword>
<evidence type="ECO:0000256" key="1">
    <source>
        <dbReference type="SAM" id="MobiDB-lite"/>
    </source>
</evidence>
<dbReference type="AlphaFoldDB" id="A0A822ZJH8"/>
<gene>
    <name evidence="3" type="ORF">HUJ06_016211</name>
</gene>
<dbReference type="EMBL" id="DUZY01000005">
    <property type="protein sequence ID" value="DAD41888.1"/>
    <property type="molecule type" value="Genomic_DNA"/>
</dbReference>
<keyword evidence="2" id="KW-0812">Transmembrane</keyword>
<feature type="compositionally biased region" description="Basic and acidic residues" evidence="1">
    <location>
        <begin position="81"/>
        <end position="90"/>
    </location>
</feature>
<accession>A0A822ZJH8</accession>
<evidence type="ECO:0000256" key="2">
    <source>
        <dbReference type="SAM" id="Phobius"/>
    </source>
</evidence>
<dbReference type="Proteomes" id="UP000607653">
    <property type="component" value="Unassembled WGS sequence"/>
</dbReference>
<organism evidence="3 4">
    <name type="scientific">Nelumbo nucifera</name>
    <name type="common">Sacred lotus</name>
    <dbReference type="NCBI Taxonomy" id="4432"/>
    <lineage>
        <taxon>Eukaryota</taxon>
        <taxon>Viridiplantae</taxon>
        <taxon>Streptophyta</taxon>
        <taxon>Embryophyta</taxon>
        <taxon>Tracheophyta</taxon>
        <taxon>Spermatophyta</taxon>
        <taxon>Magnoliopsida</taxon>
        <taxon>Proteales</taxon>
        <taxon>Nelumbonaceae</taxon>
        <taxon>Nelumbo</taxon>
    </lineage>
</organism>